<keyword evidence="2 4" id="KW-0503">Monooxygenase</keyword>
<reference evidence="4 5" key="1">
    <citation type="submission" date="2023-03" db="EMBL/GenBank/DDBJ databases">
        <title>Genome sequence of Microbacterium sp. KACC 23027.</title>
        <authorList>
            <person name="Kim S."/>
            <person name="Heo J."/>
            <person name="Kwon S.-W."/>
        </authorList>
    </citation>
    <scope>NUCLEOTIDE SEQUENCE [LARGE SCALE GENOMIC DNA]</scope>
    <source>
        <strain evidence="4 5">KACC 23027</strain>
    </source>
</reference>
<dbReference type="PANTHER" id="PTHR13789:SF309">
    <property type="entry name" value="PUTATIVE (AFU_ORTHOLOGUE AFUA_6G14510)-RELATED"/>
    <property type="match status" value="1"/>
</dbReference>
<dbReference type="PRINTS" id="PR00420">
    <property type="entry name" value="RNGMNOXGNASE"/>
</dbReference>
<dbReference type="PANTHER" id="PTHR13789">
    <property type="entry name" value="MONOOXYGENASE"/>
    <property type="match status" value="1"/>
</dbReference>
<feature type="domain" description="FAD-binding" evidence="3">
    <location>
        <begin position="6"/>
        <end position="318"/>
    </location>
</feature>
<dbReference type="RefSeq" id="WP_275277792.1">
    <property type="nucleotide sequence ID" value="NZ_CP119108.1"/>
</dbReference>
<dbReference type="Pfam" id="PF01494">
    <property type="entry name" value="FAD_binding_3"/>
    <property type="match status" value="1"/>
</dbReference>
<dbReference type="InterPro" id="IPR036188">
    <property type="entry name" value="FAD/NAD-bd_sf"/>
</dbReference>
<dbReference type="InterPro" id="IPR002938">
    <property type="entry name" value="FAD-bd"/>
</dbReference>
<dbReference type="EMBL" id="CP119108">
    <property type="protein sequence ID" value="WEG08464.1"/>
    <property type="molecule type" value="Genomic_DNA"/>
</dbReference>
<proteinExistence type="predicted"/>
<evidence type="ECO:0000313" key="5">
    <source>
        <dbReference type="Proteomes" id="UP001214553"/>
    </source>
</evidence>
<evidence type="ECO:0000256" key="1">
    <source>
        <dbReference type="ARBA" id="ARBA00023002"/>
    </source>
</evidence>
<organism evidence="4 5">
    <name type="scientific">Microbacterium horticulturae</name>
    <dbReference type="NCBI Taxonomy" id="3028316"/>
    <lineage>
        <taxon>Bacteria</taxon>
        <taxon>Bacillati</taxon>
        <taxon>Actinomycetota</taxon>
        <taxon>Actinomycetes</taxon>
        <taxon>Micrococcales</taxon>
        <taxon>Microbacteriaceae</taxon>
        <taxon>Microbacterium</taxon>
    </lineage>
</organism>
<accession>A0ABY8BWB6</accession>
<dbReference type="Gene3D" id="3.50.50.60">
    <property type="entry name" value="FAD/NAD(P)-binding domain"/>
    <property type="match status" value="1"/>
</dbReference>
<evidence type="ECO:0000313" key="4">
    <source>
        <dbReference type="EMBL" id="WEG08464.1"/>
    </source>
</evidence>
<name>A0ABY8BWB6_9MICO</name>
<dbReference type="Proteomes" id="UP001214553">
    <property type="component" value="Chromosome"/>
</dbReference>
<dbReference type="GO" id="GO:0004497">
    <property type="term" value="F:monooxygenase activity"/>
    <property type="evidence" value="ECO:0007669"/>
    <property type="project" value="UniProtKB-KW"/>
</dbReference>
<evidence type="ECO:0000256" key="2">
    <source>
        <dbReference type="ARBA" id="ARBA00023033"/>
    </source>
</evidence>
<protein>
    <submittedName>
        <fullName evidence="4">FAD-dependent monooxygenase</fullName>
    </submittedName>
</protein>
<keyword evidence="5" id="KW-1185">Reference proteome</keyword>
<dbReference type="SUPFAM" id="SSF51905">
    <property type="entry name" value="FAD/NAD(P)-binding domain"/>
    <property type="match status" value="1"/>
</dbReference>
<evidence type="ECO:0000259" key="3">
    <source>
        <dbReference type="Pfam" id="PF01494"/>
    </source>
</evidence>
<gene>
    <name evidence="4" type="ORF">PU630_14640</name>
</gene>
<keyword evidence="1" id="KW-0560">Oxidoreductase</keyword>
<dbReference type="InterPro" id="IPR050493">
    <property type="entry name" value="FAD-dep_Monooxygenase_BioMet"/>
</dbReference>
<sequence length="373" mass="39869">MRLDSALIVGGGPAGLVAATALARSGTRVHVVEIEPELTTRGVAVNIQNSPLRALATLGVIDEVVAHGHTTGRVNMLTADGTPIMPPLEPESLVPGYPASVELYRQTLSRILERTALDAGATVQYGTTATALEDAGATVHATLSDGTHADHDLVIGADGIHSMIRDLVFGDDAPRPLYSGQCIWRAEAERGDVPELMMLHGPHGKLGMLPLSDTRMYVYLLKAFETVPTRDQIGDVDAGLRAALAEYTGPATGVADRLLPCADFRALTSMLLPHPWYRGRVLLIGDAAHATTPHLAYGLGLAVEDGVVLAEILSAADTLAQALAAFMARRFERCRLVVENSRQISEWEQHPPPDPRLQGRLMGESMITLTQLP</sequence>